<dbReference type="Pfam" id="PF10094">
    <property type="entry name" value="DUF2332"/>
    <property type="match status" value="1"/>
</dbReference>
<proteinExistence type="predicted"/>
<name>A0A7Z0ABA5_9MICO</name>
<evidence type="ECO:0000313" key="2">
    <source>
        <dbReference type="Proteomes" id="UP000539111"/>
    </source>
</evidence>
<comment type="caution">
    <text evidence="1">The sequence shown here is derived from an EMBL/GenBank/DDBJ whole genome shotgun (WGS) entry which is preliminary data.</text>
</comment>
<evidence type="ECO:0008006" key="3">
    <source>
        <dbReference type="Google" id="ProtNLM"/>
    </source>
</evidence>
<accession>A0A7Z0ABA5</accession>
<gene>
    <name evidence="1" type="ORF">BJY26_000799</name>
</gene>
<sequence length="339" mass="36751">MDLAEYYTRFADVEAHGVSDRYEEWARGVATDEEVKALLDALPPQKRQANLVFAAARWCGAPLADYRDFRDYLLRSWDAVAAVIRARSTQTNEPARCATLLPALARIDGPIALLEVGASAGLCLYPDRYSYRYHGPSGTTRLDADGVPAPVVLDCAIDRDDDVPTRLPDVVWRAGIDLHPVDVADPGQLAWLDTLIWPGQEARRANLHAAASVVTADRPTIVAGDLTRELNRQAAAAPPDATLVVFHSAVLAYLPSEKRQHFARQVSALDAVWLSNEGPSVLPQIAARMSRATQATRGHADAVAPAQIADGAFVLAVDGRPVARTGPHGQFYRRLEAPG</sequence>
<dbReference type="AlphaFoldDB" id="A0A7Z0ABA5"/>
<organism evidence="1 2">
    <name type="scientific">Spelaeicoccus albus</name>
    <dbReference type="NCBI Taxonomy" id="1280376"/>
    <lineage>
        <taxon>Bacteria</taxon>
        <taxon>Bacillati</taxon>
        <taxon>Actinomycetota</taxon>
        <taxon>Actinomycetes</taxon>
        <taxon>Micrococcales</taxon>
        <taxon>Brevibacteriaceae</taxon>
        <taxon>Spelaeicoccus</taxon>
    </lineage>
</organism>
<dbReference type="RefSeq" id="WP_179425893.1">
    <property type="nucleotide sequence ID" value="NZ_JACBZP010000001.1"/>
</dbReference>
<evidence type="ECO:0000313" key="1">
    <source>
        <dbReference type="EMBL" id="NYI66493.1"/>
    </source>
</evidence>
<dbReference type="EMBL" id="JACBZP010000001">
    <property type="protein sequence ID" value="NYI66493.1"/>
    <property type="molecule type" value="Genomic_DNA"/>
</dbReference>
<dbReference type="InterPro" id="IPR011200">
    <property type="entry name" value="UCP012608"/>
</dbReference>
<reference evidence="1 2" key="1">
    <citation type="submission" date="2020-07" db="EMBL/GenBank/DDBJ databases">
        <title>Sequencing the genomes of 1000 actinobacteria strains.</title>
        <authorList>
            <person name="Klenk H.-P."/>
        </authorList>
    </citation>
    <scope>NUCLEOTIDE SEQUENCE [LARGE SCALE GENOMIC DNA]</scope>
    <source>
        <strain evidence="1 2">DSM 26341</strain>
    </source>
</reference>
<protein>
    <recommendedName>
        <fullName evidence="3">DUF2332 domain-containing protein</fullName>
    </recommendedName>
</protein>
<keyword evidence="2" id="KW-1185">Reference proteome</keyword>
<dbReference type="Proteomes" id="UP000539111">
    <property type="component" value="Unassembled WGS sequence"/>
</dbReference>